<dbReference type="EMBL" id="MLYV02001296">
    <property type="protein sequence ID" value="PSR71037.1"/>
    <property type="molecule type" value="Genomic_DNA"/>
</dbReference>
<dbReference type="GO" id="GO:0008270">
    <property type="term" value="F:zinc ion binding"/>
    <property type="evidence" value="ECO:0007669"/>
    <property type="project" value="InterPro"/>
</dbReference>
<dbReference type="Pfam" id="PF04082">
    <property type="entry name" value="Fungal_trans"/>
    <property type="match status" value="1"/>
</dbReference>
<reference evidence="7 8" key="1">
    <citation type="submission" date="2018-02" db="EMBL/GenBank/DDBJ databases">
        <title>Genome sequence of the basidiomycete white-rot fungus Phlebia centrifuga.</title>
        <authorList>
            <person name="Granchi Z."/>
            <person name="Peng M."/>
            <person name="de Vries R.P."/>
            <person name="Hilden K."/>
            <person name="Makela M.R."/>
            <person name="Grigoriev I."/>
            <person name="Riley R."/>
        </authorList>
    </citation>
    <scope>NUCLEOTIDE SEQUENCE [LARGE SCALE GENOMIC DNA]</scope>
    <source>
        <strain evidence="7 8">FBCC195</strain>
    </source>
</reference>
<dbReference type="AlphaFoldDB" id="A0A2R6NF77"/>
<evidence type="ECO:0000259" key="6">
    <source>
        <dbReference type="Pfam" id="PF04082"/>
    </source>
</evidence>
<name>A0A2R6NF77_9APHY</name>
<dbReference type="PANTHER" id="PTHR47338:SF29">
    <property type="entry name" value="ZN(2)-C6 FUNGAL-TYPE DOMAIN-CONTAINING PROTEIN"/>
    <property type="match status" value="1"/>
</dbReference>
<evidence type="ECO:0000256" key="5">
    <source>
        <dbReference type="ARBA" id="ARBA00023242"/>
    </source>
</evidence>
<evidence type="ECO:0000256" key="2">
    <source>
        <dbReference type="ARBA" id="ARBA00022723"/>
    </source>
</evidence>
<evidence type="ECO:0000313" key="8">
    <source>
        <dbReference type="Proteomes" id="UP000186601"/>
    </source>
</evidence>
<comment type="subcellular location">
    <subcellularLocation>
        <location evidence="1">Nucleus</location>
    </subcellularLocation>
</comment>
<dbReference type="InterPro" id="IPR050815">
    <property type="entry name" value="TF_fung"/>
</dbReference>
<keyword evidence="4" id="KW-0804">Transcription</keyword>
<dbReference type="PANTHER" id="PTHR47338">
    <property type="entry name" value="ZN(II)2CYS6 TRANSCRIPTION FACTOR (EUROFUNG)-RELATED"/>
    <property type="match status" value="1"/>
</dbReference>
<dbReference type="InterPro" id="IPR007219">
    <property type="entry name" value="XnlR_reg_dom"/>
</dbReference>
<proteinExistence type="predicted"/>
<evidence type="ECO:0000256" key="4">
    <source>
        <dbReference type="ARBA" id="ARBA00023163"/>
    </source>
</evidence>
<keyword evidence="8" id="KW-1185">Reference proteome</keyword>
<organism evidence="7 8">
    <name type="scientific">Hermanssonia centrifuga</name>
    <dbReference type="NCBI Taxonomy" id="98765"/>
    <lineage>
        <taxon>Eukaryota</taxon>
        <taxon>Fungi</taxon>
        <taxon>Dikarya</taxon>
        <taxon>Basidiomycota</taxon>
        <taxon>Agaricomycotina</taxon>
        <taxon>Agaricomycetes</taxon>
        <taxon>Polyporales</taxon>
        <taxon>Meruliaceae</taxon>
        <taxon>Hermanssonia</taxon>
    </lineage>
</organism>
<dbReference type="GO" id="GO:0003677">
    <property type="term" value="F:DNA binding"/>
    <property type="evidence" value="ECO:0007669"/>
    <property type="project" value="InterPro"/>
</dbReference>
<dbReference type="OrthoDB" id="2309723at2759"/>
<dbReference type="CDD" id="cd12148">
    <property type="entry name" value="fungal_TF_MHR"/>
    <property type="match status" value="1"/>
</dbReference>
<dbReference type="GO" id="GO:0000981">
    <property type="term" value="F:DNA-binding transcription factor activity, RNA polymerase II-specific"/>
    <property type="evidence" value="ECO:0007669"/>
    <property type="project" value="InterPro"/>
</dbReference>
<dbReference type="GO" id="GO:0006351">
    <property type="term" value="P:DNA-templated transcription"/>
    <property type="evidence" value="ECO:0007669"/>
    <property type="project" value="InterPro"/>
</dbReference>
<dbReference type="GO" id="GO:0005634">
    <property type="term" value="C:nucleus"/>
    <property type="evidence" value="ECO:0007669"/>
    <property type="project" value="UniProtKB-SubCell"/>
</dbReference>
<accession>A0A2R6NF77</accession>
<dbReference type="Proteomes" id="UP000186601">
    <property type="component" value="Unassembled WGS sequence"/>
</dbReference>
<sequence>MTTNGCINYMVKRRIPPVNITMCKRDKSGDFVRSIHAIDSFLDHADVFGFFLHLPRFLDNLRASIPATELSPIPPALVHTVRLIGILFIDDPMLRNEEPRLLERALQSLSCAPDSTRIIYMFQAEVLLSYYLFHQARKLEGGYHAAAAVSIAVACRLHKIRSTAWSVNRTNTGFSLPPPVDSIEEGERIRGFWTILVLDRCWTVWMQSPSVLIQEASPSMQIDTPWPMDMNSYEQVSL</sequence>
<keyword evidence="3" id="KW-0805">Transcription regulation</keyword>
<keyword evidence="2" id="KW-0479">Metal-binding</keyword>
<evidence type="ECO:0000313" key="7">
    <source>
        <dbReference type="EMBL" id="PSR71037.1"/>
    </source>
</evidence>
<feature type="domain" description="Xylanolytic transcriptional activator regulatory" evidence="6">
    <location>
        <begin position="39"/>
        <end position="230"/>
    </location>
</feature>
<keyword evidence="5" id="KW-0539">Nucleus</keyword>
<evidence type="ECO:0000256" key="1">
    <source>
        <dbReference type="ARBA" id="ARBA00004123"/>
    </source>
</evidence>
<dbReference type="STRING" id="98765.A0A2R6NF77"/>
<gene>
    <name evidence="7" type="ORF">PHLCEN_2v13085</name>
</gene>
<protein>
    <recommendedName>
        <fullName evidence="6">Xylanolytic transcriptional activator regulatory domain-containing protein</fullName>
    </recommendedName>
</protein>
<comment type="caution">
    <text evidence="7">The sequence shown here is derived from an EMBL/GenBank/DDBJ whole genome shotgun (WGS) entry which is preliminary data.</text>
</comment>
<evidence type="ECO:0000256" key="3">
    <source>
        <dbReference type="ARBA" id="ARBA00023015"/>
    </source>
</evidence>